<sequence length="513" mass="56278">MVAEKAKENKEPKVDGTAKKPKADGAAKEPKVDGAAKADKVASSDVEKLRAELAKARDQLSLHSQPVTTMSLFLRCTAEFAVKHLSQILCSSVLWLAVAPLVGLWLALKQTTPELFAPPLCGQKEAGLLWQVEFAVQEAAWWIILGVLSSIGFGTGLHSGMMFLFPHVLQVVAAAEACHTTQGLVAWYQHPCKLDCSTTFGPKDDSTVTIGRLFMSVTVPCMLWGFGTAVGELPPYAVSKTARLSGHSDTEFDEELKNAKDSKDVFSRMKMWTIEFTERHGFFGVFMLASWPNAAFDMCGMCCGYLMMPFWTFFIATALGKGVVKVNGQAFFFVNLFGSGFFKVLLSCIDSVNSSLTGLIGKDLGLSPLVVKFRTKLLSTFELQSRLPPEKLFAGRSELDLKAIRALYHKYDGGEAIADRVLAEWDHSKDGKLSLTEVQTAASRTDAMVSLGSLDPGAGTSILKMCWELFIVCLVFYFVFSIVNQLARMKQSELDEEVLAKHSKGKQEAKKTK</sequence>
<feature type="transmembrane region" description="Helical" evidence="2">
    <location>
        <begin position="88"/>
        <end position="108"/>
    </location>
</feature>
<evidence type="ECO:0000313" key="3">
    <source>
        <dbReference type="EMBL" id="CAD9124521.1"/>
    </source>
</evidence>
<proteinExistence type="predicted"/>
<feature type="region of interest" description="Disordered" evidence="1">
    <location>
        <begin position="1"/>
        <end position="41"/>
    </location>
</feature>
<feature type="transmembrane region" description="Helical" evidence="2">
    <location>
        <begin position="469"/>
        <end position="487"/>
    </location>
</feature>
<evidence type="ECO:0000256" key="1">
    <source>
        <dbReference type="SAM" id="MobiDB-lite"/>
    </source>
</evidence>
<keyword evidence="2" id="KW-0472">Membrane</keyword>
<dbReference type="AlphaFoldDB" id="A0A7S1Q988"/>
<keyword evidence="2" id="KW-0812">Transmembrane</keyword>
<accession>A0A7S1Q988</accession>
<feature type="transmembrane region" description="Helical" evidence="2">
    <location>
        <begin position="294"/>
        <end position="316"/>
    </location>
</feature>
<keyword evidence="2" id="KW-1133">Transmembrane helix</keyword>
<organism evidence="3">
    <name type="scientific">Alexandrium catenella</name>
    <name type="common">Red tide dinoflagellate</name>
    <name type="synonym">Gonyaulax catenella</name>
    <dbReference type="NCBI Taxonomy" id="2925"/>
    <lineage>
        <taxon>Eukaryota</taxon>
        <taxon>Sar</taxon>
        <taxon>Alveolata</taxon>
        <taxon>Dinophyceae</taxon>
        <taxon>Gonyaulacales</taxon>
        <taxon>Pyrocystaceae</taxon>
        <taxon>Alexandrium</taxon>
    </lineage>
</organism>
<dbReference type="InterPro" id="IPR018247">
    <property type="entry name" value="EF_Hand_1_Ca_BS"/>
</dbReference>
<protein>
    <recommendedName>
        <fullName evidence="4">EF-hand domain-containing protein</fullName>
    </recommendedName>
</protein>
<name>A0A7S1Q988_ALECA</name>
<gene>
    <name evidence="3" type="ORF">ACAT0790_LOCUS18988</name>
</gene>
<feature type="transmembrane region" description="Helical" evidence="2">
    <location>
        <begin position="139"/>
        <end position="157"/>
    </location>
</feature>
<evidence type="ECO:0008006" key="4">
    <source>
        <dbReference type="Google" id="ProtNLM"/>
    </source>
</evidence>
<reference evidence="3" key="1">
    <citation type="submission" date="2021-01" db="EMBL/GenBank/DDBJ databases">
        <authorList>
            <person name="Corre E."/>
            <person name="Pelletier E."/>
            <person name="Niang G."/>
            <person name="Scheremetjew M."/>
            <person name="Finn R."/>
            <person name="Kale V."/>
            <person name="Holt S."/>
            <person name="Cochrane G."/>
            <person name="Meng A."/>
            <person name="Brown T."/>
            <person name="Cohen L."/>
        </authorList>
    </citation>
    <scope>NUCLEOTIDE SEQUENCE</scope>
    <source>
        <strain evidence="3">OF101</strain>
    </source>
</reference>
<dbReference type="PROSITE" id="PS00018">
    <property type="entry name" value="EF_HAND_1"/>
    <property type="match status" value="1"/>
</dbReference>
<evidence type="ECO:0000256" key="2">
    <source>
        <dbReference type="SAM" id="Phobius"/>
    </source>
</evidence>
<feature type="transmembrane region" description="Helical" evidence="2">
    <location>
        <begin position="328"/>
        <end position="346"/>
    </location>
</feature>
<dbReference type="EMBL" id="HBGE01031433">
    <property type="protein sequence ID" value="CAD9124521.1"/>
    <property type="molecule type" value="Transcribed_RNA"/>
</dbReference>